<dbReference type="PANTHER" id="PTHR24282">
    <property type="entry name" value="CYTOCHROME P450 FAMILY MEMBER"/>
    <property type="match status" value="1"/>
</dbReference>
<keyword evidence="5" id="KW-0812">Transmembrane</keyword>
<proteinExistence type="inferred from homology"/>
<dbReference type="EMBL" id="KK198754">
    <property type="protein sequence ID" value="KCW85120.1"/>
    <property type="molecule type" value="Genomic_DNA"/>
</dbReference>
<dbReference type="InterPro" id="IPR017972">
    <property type="entry name" value="Cyt_P450_CS"/>
</dbReference>
<dbReference type="PRINTS" id="PR00385">
    <property type="entry name" value="P450"/>
</dbReference>
<dbReference type="SUPFAM" id="SSF48264">
    <property type="entry name" value="Cytochrome P450"/>
    <property type="match status" value="1"/>
</dbReference>
<dbReference type="Pfam" id="PF00067">
    <property type="entry name" value="p450"/>
    <property type="match status" value="1"/>
</dbReference>
<evidence type="ECO:0000256" key="9">
    <source>
        <dbReference type="ARBA" id="ARBA00023004"/>
    </source>
</evidence>
<dbReference type="GO" id="GO:0016705">
    <property type="term" value="F:oxidoreductase activity, acting on paired donors, with incorporation or reduction of molecular oxygen"/>
    <property type="evidence" value="ECO:0007669"/>
    <property type="project" value="InterPro"/>
</dbReference>
<evidence type="ECO:0000256" key="7">
    <source>
        <dbReference type="ARBA" id="ARBA00022989"/>
    </source>
</evidence>
<dbReference type="Gene3D" id="1.10.630.10">
    <property type="entry name" value="Cytochrome P450"/>
    <property type="match status" value="1"/>
</dbReference>
<gene>
    <name evidence="14" type="ORF">EUGRSUZ_B01963</name>
</gene>
<keyword evidence="7" id="KW-1133">Transmembrane helix</keyword>
<comment type="cofactor">
    <cofactor evidence="1 12">
        <name>heme</name>
        <dbReference type="ChEBI" id="CHEBI:30413"/>
    </cofactor>
</comment>
<dbReference type="InterPro" id="IPR036396">
    <property type="entry name" value="Cyt_P450_sf"/>
</dbReference>
<evidence type="ECO:0000256" key="10">
    <source>
        <dbReference type="ARBA" id="ARBA00023033"/>
    </source>
</evidence>
<evidence type="ECO:0000256" key="13">
    <source>
        <dbReference type="RuleBase" id="RU000461"/>
    </source>
</evidence>
<keyword evidence="8 13" id="KW-0560">Oxidoreductase</keyword>
<dbReference type="GO" id="GO:0016020">
    <property type="term" value="C:membrane"/>
    <property type="evidence" value="ECO:0007669"/>
    <property type="project" value="UniProtKB-SubCell"/>
</dbReference>
<evidence type="ECO:0008006" key="15">
    <source>
        <dbReference type="Google" id="ProtNLM"/>
    </source>
</evidence>
<evidence type="ECO:0000256" key="4">
    <source>
        <dbReference type="ARBA" id="ARBA00022617"/>
    </source>
</evidence>
<keyword evidence="9 12" id="KW-0408">Iron</keyword>
<dbReference type="OMA" id="FRICHIS"/>
<comment type="subcellular location">
    <subcellularLocation>
        <location evidence="2">Membrane</location>
        <topology evidence="2">Single-pass membrane protein</topology>
    </subcellularLocation>
</comment>
<sequence>MQSYVLSSLALSLASLFMYCVGKVYYVYWHRPKTLEKYLRNQGLQGTSYSPFRDDLKQMARSTEEAGPEPEPAASLDHRIVQRVRPLLQQMVHKYGKVCLSWIETRPSLIVADPELIKVVLEDKNAHFVKPPSNPLVDLLQLGVSTLEGEKWAKRRKLITPAFHFEKLKGMIPAFSMSCCDLMDRLKELTNSQGSCEVDVATELQNLTADIISRSAFGSSYEEGKKIFELQKEQAVLVLEAYFSLYLPGFSLLPTKKNKRRYYLDQQIKSMIRTIIRQKEKVMQNGESCNDLLGLLLQCRGAENDMTIEDVVEECKLFYFAGQETTANWLTWTMVVLSMHPDWQEKARDEVLQVCGDRIPDIDEINHLKIVSMILQEVMRLYPPVTALYRHTCKNTTLGGMSIPAGVDILLPTLLLHFDPKLWGDDADEFRPERFANGISNASKHQLAFYPFGWGPRICLGQNFSTIEAKMALAMILQNFEFQLSPAYVHAPYTVITLQPQHGAPMILRRVQSFRSL</sequence>
<evidence type="ECO:0000256" key="5">
    <source>
        <dbReference type="ARBA" id="ARBA00022692"/>
    </source>
</evidence>
<accession>A0A059D4I1</accession>
<protein>
    <recommendedName>
        <fullName evidence="15">Cytochrome P450</fullName>
    </recommendedName>
</protein>
<comment type="similarity">
    <text evidence="3 13">Belongs to the cytochrome P450 family.</text>
</comment>
<name>A0A059D4I1_EUCGR</name>
<dbReference type="InParanoid" id="A0A059D4I1"/>
<evidence type="ECO:0000256" key="12">
    <source>
        <dbReference type="PIRSR" id="PIRSR602401-1"/>
    </source>
</evidence>
<dbReference type="Gramene" id="KCW85120">
    <property type="protein sequence ID" value="KCW85120"/>
    <property type="gene ID" value="EUGRSUZ_B01963"/>
</dbReference>
<dbReference type="GO" id="GO:0005506">
    <property type="term" value="F:iron ion binding"/>
    <property type="evidence" value="ECO:0007669"/>
    <property type="project" value="InterPro"/>
</dbReference>
<dbReference type="PANTHER" id="PTHR24282:SF148">
    <property type="entry name" value="CYTOCHROME P450 72A15-LIKE"/>
    <property type="match status" value="1"/>
</dbReference>
<dbReference type="GO" id="GO:0020037">
    <property type="term" value="F:heme binding"/>
    <property type="evidence" value="ECO:0007669"/>
    <property type="project" value="InterPro"/>
</dbReference>
<keyword evidence="10 13" id="KW-0503">Monooxygenase</keyword>
<dbReference type="InterPro" id="IPR002401">
    <property type="entry name" value="Cyt_P450_E_grp-I"/>
</dbReference>
<evidence type="ECO:0000256" key="11">
    <source>
        <dbReference type="ARBA" id="ARBA00023136"/>
    </source>
</evidence>
<evidence type="ECO:0000256" key="3">
    <source>
        <dbReference type="ARBA" id="ARBA00010617"/>
    </source>
</evidence>
<dbReference type="PRINTS" id="PR00463">
    <property type="entry name" value="EP450I"/>
</dbReference>
<keyword evidence="11" id="KW-0472">Membrane</keyword>
<feature type="binding site" description="axial binding residue" evidence="12">
    <location>
        <position position="459"/>
    </location>
    <ligand>
        <name>heme</name>
        <dbReference type="ChEBI" id="CHEBI:30413"/>
    </ligand>
    <ligandPart>
        <name>Fe</name>
        <dbReference type="ChEBI" id="CHEBI:18248"/>
    </ligandPart>
</feature>
<dbReference type="GO" id="GO:0004497">
    <property type="term" value="F:monooxygenase activity"/>
    <property type="evidence" value="ECO:0000318"/>
    <property type="project" value="GO_Central"/>
</dbReference>
<keyword evidence="4 12" id="KW-0349">Heme</keyword>
<dbReference type="InterPro" id="IPR001128">
    <property type="entry name" value="Cyt_P450"/>
</dbReference>
<evidence type="ECO:0000256" key="1">
    <source>
        <dbReference type="ARBA" id="ARBA00001971"/>
    </source>
</evidence>
<dbReference type="FunFam" id="1.10.630.10:FF:000029">
    <property type="entry name" value="Cytochrome P450 734A1"/>
    <property type="match status" value="1"/>
</dbReference>
<organism evidence="14">
    <name type="scientific">Eucalyptus grandis</name>
    <name type="common">Flooded gum</name>
    <dbReference type="NCBI Taxonomy" id="71139"/>
    <lineage>
        <taxon>Eukaryota</taxon>
        <taxon>Viridiplantae</taxon>
        <taxon>Streptophyta</taxon>
        <taxon>Embryophyta</taxon>
        <taxon>Tracheophyta</taxon>
        <taxon>Spermatophyta</taxon>
        <taxon>Magnoliopsida</taxon>
        <taxon>eudicotyledons</taxon>
        <taxon>Gunneridae</taxon>
        <taxon>Pentapetalae</taxon>
        <taxon>rosids</taxon>
        <taxon>malvids</taxon>
        <taxon>Myrtales</taxon>
        <taxon>Myrtaceae</taxon>
        <taxon>Myrtoideae</taxon>
        <taxon>Eucalypteae</taxon>
        <taxon>Eucalyptus</taxon>
    </lineage>
</organism>
<evidence type="ECO:0000313" key="14">
    <source>
        <dbReference type="EMBL" id="KCW85120.1"/>
    </source>
</evidence>
<dbReference type="PROSITE" id="PS00086">
    <property type="entry name" value="CYTOCHROME_P450"/>
    <property type="match status" value="1"/>
</dbReference>
<evidence type="ECO:0000256" key="2">
    <source>
        <dbReference type="ARBA" id="ARBA00004167"/>
    </source>
</evidence>
<reference evidence="14" key="1">
    <citation type="submission" date="2013-07" db="EMBL/GenBank/DDBJ databases">
        <title>The genome of Eucalyptus grandis.</title>
        <authorList>
            <person name="Schmutz J."/>
            <person name="Hayes R."/>
            <person name="Myburg A."/>
            <person name="Tuskan G."/>
            <person name="Grattapaglia D."/>
            <person name="Rokhsar D.S."/>
        </authorList>
    </citation>
    <scope>NUCLEOTIDE SEQUENCE</scope>
    <source>
        <tissue evidence="14">Leaf extractions</tissue>
    </source>
</reference>
<dbReference type="AlphaFoldDB" id="A0A059D4I1"/>
<evidence type="ECO:0000256" key="8">
    <source>
        <dbReference type="ARBA" id="ARBA00023002"/>
    </source>
</evidence>
<dbReference type="InterPro" id="IPR050665">
    <property type="entry name" value="Cytochrome_P450_Monooxygen"/>
</dbReference>
<keyword evidence="6 12" id="KW-0479">Metal-binding</keyword>
<evidence type="ECO:0000256" key="6">
    <source>
        <dbReference type="ARBA" id="ARBA00022723"/>
    </source>
</evidence>
<dbReference type="eggNOG" id="KOG0157">
    <property type="taxonomic scope" value="Eukaryota"/>
</dbReference>